<protein>
    <submittedName>
        <fullName evidence="3">Cysteine-rich secretory protein family protein</fullName>
    </submittedName>
</protein>
<dbReference type="Proteomes" id="UP000242763">
    <property type="component" value="Unassembled WGS sequence"/>
</dbReference>
<feature type="domain" description="SCP" evidence="2">
    <location>
        <begin position="43"/>
        <end position="152"/>
    </location>
</feature>
<organism evidence="3 4">
    <name type="scientific">Aquamicrobium aerolatum DSM 21857</name>
    <dbReference type="NCBI Taxonomy" id="1121003"/>
    <lineage>
        <taxon>Bacteria</taxon>
        <taxon>Pseudomonadati</taxon>
        <taxon>Pseudomonadota</taxon>
        <taxon>Alphaproteobacteria</taxon>
        <taxon>Hyphomicrobiales</taxon>
        <taxon>Phyllobacteriaceae</taxon>
        <taxon>Aerobium</taxon>
    </lineage>
</organism>
<dbReference type="Gene3D" id="3.40.33.10">
    <property type="entry name" value="CAP"/>
    <property type="match status" value="1"/>
</dbReference>
<feature type="chain" id="PRO_5017291101" evidence="1">
    <location>
        <begin position="22"/>
        <end position="157"/>
    </location>
</feature>
<dbReference type="PANTHER" id="PTHR31157">
    <property type="entry name" value="SCP DOMAIN-CONTAINING PROTEIN"/>
    <property type="match status" value="1"/>
</dbReference>
<dbReference type="PANTHER" id="PTHR31157:SF1">
    <property type="entry name" value="SCP DOMAIN-CONTAINING PROTEIN"/>
    <property type="match status" value="1"/>
</dbReference>
<dbReference type="EMBL" id="FORF01000009">
    <property type="protein sequence ID" value="SFJ00622.1"/>
    <property type="molecule type" value="Genomic_DNA"/>
</dbReference>
<dbReference type="STRING" id="1121003.SAMN03080618_01891"/>
<dbReference type="InterPro" id="IPR035940">
    <property type="entry name" value="CAP_sf"/>
</dbReference>
<keyword evidence="1" id="KW-0732">Signal</keyword>
<feature type="signal peptide" evidence="1">
    <location>
        <begin position="1"/>
        <end position="21"/>
    </location>
</feature>
<dbReference type="Pfam" id="PF00188">
    <property type="entry name" value="CAP"/>
    <property type="match status" value="1"/>
</dbReference>
<reference evidence="4" key="1">
    <citation type="submission" date="2016-10" db="EMBL/GenBank/DDBJ databases">
        <authorList>
            <person name="Varghese N."/>
            <person name="Submissions S."/>
        </authorList>
    </citation>
    <scope>NUCLEOTIDE SEQUENCE [LARGE SCALE GENOMIC DNA]</scope>
    <source>
        <strain evidence="4">DSM 21857</strain>
    </source>
</reference>
<dbReference type="OrthoDB" id="9811255at2"/>
<evidence type="ECO:0000256" key="1">
    <source>
        <dbReference type="SAM" id="SignalP"/>
    </source>
</evidence>
<dbReference type="PROSITE" id="PS51257">
    <property type="entry name" value="PROKAR_LIPOPROTEIN"/>
    <property type="match status" value="1"/>
</dbReference>
<name>A0A1I3MUK2_9HYPH</name>
<dbReference type="AlphaFoldDB" id="A0A1I3MUK2"/>
<dbReference type="CDD" id="cd05379">
    <property type="entry name" value="CAP_bacterial"/>
    <property type="match status" value="1"/>
</dbReference>
<dbReference type="RefSeq" id="WP_091521389.1">
    <property type="nucleotide sequence ID" value="NZ_FORF01000009.1"/>
</dbReference>
<evidence type="ECO:0000313" key="3">
    <source>
        <dbReference type="EMBL" id="SFJ00622.1"/>
    </source>
</evidence>
<gene>
    <name evidence="3" type="ORF">SAMN03080618_01891</name>
</gene>
<evidence type="ECO:0000259" key="2">
    <source>
        <dbReference type="Pfam" id="PF00188"/>
    </source>
</evidence>
<proteinExistence type="predicted"/>
<keyword evidence="4" id="KW-1185">Reference proteome</keyword>
<sequence length="157" mass="17079">MLKMRLIMLIAAGLACVVLLAACQTDNARYSSQGVSQSGHAYLSDVRATASLPALKADKNLEKAARVQAEFMVSAGKMSHDTGWRRDFATRMSEGGVAAPAAENLAHGRMDTGKVFEMWMNSTGHRNNMLNPSFNRYGLAHATASDGRRYWALVLSK</sequence>
<dbReference type="SUPFAM" id="SSF55797">
    <property type="entry name" value="PR-1-like"/>
    <property type="match status" value="1"/>
</dbReference>
<evidence type="ECO:0000313" key="4">
    <source>
        <dbReference type="Proteomes" id="UP000242763"/>
    </source>
</evidence>
<dbReference type="InterPro" id="IPR014044">
    <property type="entry name" value="CAP_dom"/>
</dbReference>
<accession>A0A1I3MUK2</accession>